<sequence length="37" mass="4331">MYSSRTKRYSFGATVFLWFIFAMNIILPVTLILVVTM</sequence>
<dbReference type="GeneID" id="15957256"/>
<name>R9VX62_9CAUD</name>
<protein>
    <submittedName>
        <fullName evidence="2">Putative membrane protein</fullName>
    </submittedName>
</protein>
<evidence type="ECO:0000313" key="2">
    <source>
        <dbReference type="EMBL" id="AGN89476.1"/>
    </source>
</evidence>
<evidence type="ECO:0000313" key="3">
    <source>
        <dbReference type="Proteomes" id="UP000014420"/>
    </source>
</evidence>
<dbReference type="Proteomes" id="UP000014420">
    <property type="component" value="Segment"/>
</dbReference>
<keyword evidence="1" id="KW-1133">Transmembrane helix</keyword>
<dbReference type="RefSeq" id="YP_008130323.1">
    <property type="nucleotide sequence ID" value="NC_021563.1"/>
</dbReference>
<organism evidence="2 3">
    <name type="scientific">Serratia phage Eta</name>
    <dbReference type="NCBI Taxonomy" id="1282995"/>
    <lineage>
        <taxon>Viruses</taxon>
        <taxon>Duplodnaviria</taxon>
        <taxon>Heunggongvirae</taxon>
        <taxon>Uroviricota</taxon>
        <taxon>Caudoviricetes</taxon>
        <taxon>Sarkviridae</taxon>
        <taxon>Seretavirus</taxon>
        <taxon>Seretavirus eta</taxon>
    </lineage>
</organism>
<keyword evidence="1" id="KW-0812">Transmembrane</keyword>
<proteinExistence type="predicted"/>
<feature type="transmembrane region" description="Helical" evidence="1">
    <location>
        <begin position="12"/>
        <end position="35"/>
    </location>
</feature>
<keyword evidence="1" id="KW-0472">Membrane</keyword>
<dbReference type="EMBL" id="KC460990">
    <property type="protein sequence ID" value="AGN89476.1"/>
    <property type="molecule type" value="Genomic_DNA"/>
</dbReference>
<keyword evidence="3" id="KW-1185">Reference proteome</keyword>
<evidence type="ECO:0000256" key="1">
    <source>
        <dbReference type="SAM" id="Phobius"/>
    </source>
</evidence>
<accession>R9VX62</accession>
<gene>
    <name evidence="2" type="ORF">Eta_0030</name>
</gene>
<reference evidence="2 3" key="1">
    <citation type="journal article" date="2014" name="Virol. J.">
        <title>The genome and proteome of Serratia bacteriophage ? which forms unstable lysogens.</title>
        <authorList>
            <person name="Denyes J.M."/>
            <person name="Krell P.J."/>
            <person name="Manderville R.A."/>
            <person name="Ackermann H.W."/>
            <person name="She Y.M."/>
            <person name="Kropinski A.M."/>
        </authorList>
    </citation>
    <scope>NUCLEOTIDE SEQUENCE [LARGE SCALE GENOMIC DNA]</scope>
</reference>
<dbReference type="KEGG" id="vg:15957256"/>